<gene>
    <name evidence="5" type="primary">ppiB</name>
    <name evidence="5" type="ORF">GCM10011489_33630</name>
</gene>
<dbReference type="InterPro" id="IPR029000">
    <property type="entry name" value="Cyclophilin-like_dom_sf"/>
</dbReference>
<sequence>MTSNEERRQAAKRKLEERLAAQRAQARKRRRIILGSTGFVVVVAIAVGAYFAIDAYQDHVYNSEHARCDYVDAKNNFGSLPPVADNLTGEQATFAAQYKDRLATGEKKARTTSKPDSRPKNSGKVDLTMQTSQGAIPMTLNRSGAACNVNAFVHLADEKYFNDSDCHRLVTATEQSKLAVLQCGDPTATGLGNPGWSSPDEFPTDLKTVPGSEQQMPGSSLAIYPRGTIAIANSYSPGYGSAPTGQNTGSAQFFIVAKDSQLPPNYSVVGTVDDAGMAVIDKVYAAGVTPTPEPSGQDQATGKLNAFATSPTDGAPKLPVHIETAKVA</sequence>
<dbReference type="PANTHER" id="PTHR45625:SF3">
    <property type="entry name" value="PEPTIDYL-PROLYL CIS-TRANS ISOMERASE B-RELATED"/>
    <property type="match status" value="1"/>
</dbReference>
<comment type="function">
    <text evidence="1">PPIases accelerate the folding of proteins. It catalyzes the cis-trans isomerization of proline imidic peptide bonds in oligopeptides.</text>
</comment>
<reference evidence="5" key="1">
    <citation type="journal article" date="2014" name="Int. J. Syst. Evol. Microbiol.">
        <title>Complete genome sequence of Corynebacterium casei LMG S-19264T (=DSM 44701T), isolated from a smear-ripened cheese.</title>
        <authorList>
            <consortium name="US DOE Joint Genome Institute (JGI-PGF)"/>
            <person name="Walter F."/>
            <person name="Albersmeier A."/>
            <person name="Kalinowski J."/>
            <person name="Ruckert C."/>
        </authorList>
    </citation>
    <scope>NUCLEOTIDE SEQUENCE</scope>
    <source>
        <strain evidence="5">CGMCC 1.12827</strain>
    </source>
</reference>
<accession>A0A916TFV7</accession>
<keyword evidence="3" id="KW-1133">Transmembrane helix</keyword>
<dbReference type="AlphaFoldDB" id="A0A916TFV7"/>
<reference evidence="5" key="2">
    <citation type="submission" date="2020-09" db="EMBL/GenBank/DDBJ databases">
        <authorList>
            <person name="Sun Q."/>
            <person name="Zhou Y."/>
        </authorList>
    </citation>
    <scope>NUCLEOTIDE SEQUENCE</scope>
    <source>
        <strain evidence="5">CGMCC 1.12827</strain>
    </source>
</reference>
<name>A0A916TFV7_9ACTN</name>
<dbReference type="InterPro" id="IPR002130">
    <property type="entry name" value="Cyclophilin-type_PPIase_dom"/>
</dbReference>
<dbReference type="Pfam" id="PF00160">
    <property type="entry name" value="Pro_isomerase"/>
    <property type="match status" value="1"/>
</dbReference>
<evidence type="ECO:0000313" key="6">
    <source>
        <dbReference type="Proteomes" id="UP000621454"/>
    </source>
</evidence>
<dbReference type="SUPFAM" id="SSF50891">
    <property type="entry name" value="Cyclophilin-like"/>
    <property type="match status" value="1"/>
</dbReference>
<keyword evidence="3" id="KW-0472">Membrane</keyword>
<evidence type="ECO:0000256" key="3">
    <source>
        <dbReference type="SAM" id="Phobius"/>
    </source>
</evidence>
<dbReference type="PANTHER" id="PTHR45625">
    <property type="entry name" value="PEPTIDYL-PROLYL CIS-TRANS ISOMERASE-RELATED"/>
    <property type="match status" value="1"/>
</dbReference>
<proteinExistence type="predicted"/>
<dbReference type="InterPro" id="IPR044666">
    <property type="entry name" value="Cyclophilin_A-like"/>
</dbReference>
<dbReference type="RefSeq" id="WP_188587969.1">
    <property type="nucleotide sequence ID" value="NZ_BMGC01000035.1"/>
</dbReference>
<dbReference type="EMBL" id="BMGC01000035">
    <property type="protein sequence ID" value="GGB43394.1"/>
    <property type="molecule type" value="Genomic_DNA"/>
</dbReference>
<keyword evidence="6" id="KW-1185">Reference proteome</keyword>
<keyword evidence="5" id="KW-0413">Isomerase</keyword>
<evidence type="ECO:0000256" key="1">
    <source>
        <dbReference type="ARBA" id="ARBA00002388"/>
    </source>
</evidence>
<feature type="compositionally biased region" description="Basic and acidic residues" evidence="2">
    <location>
        <begin position="103"/>
        <end position="119"/>
    </location>
</feature>
<dbReference type="GO" id="GO:0003755">
    <property type="term" value="F:peptidyl-prolyl cis-trans isomerase activity"/>
    <property type="evidence" value="ECO:0007669"/>
    <property type="project" value="InterPro"/>
</dbReference>
<feature type="domain" description="PPIase cyclophilin-type" evidence="4">
    <location>
        <begin position="134"/>
        <end position="327"/>
    </location>
</feature>
<evidence type="ECO:0000256" key="2">
    <source>
        <dbReference type="SAM" id="MobiDB-lite"/>
    </source>
</evidence>
<evidence type="ECO:0000313" key="5">
    <source>
        <dbReference type="EMBL" id="GGB43394.1"/>
    </source>
</evidence>
<feature type="region of interest" description="Disordered" evidence="2">
    <location>
        <begin position="103"/>
        <end position="125"/>
    </location>
</feature>
<dbReference type="Proteomes" id="UP000621454">
    <property type="component" value="Unassembled WGS sequence"/>
</dbReference>
<feature type="transmembrane region" description="Helical" evidence="3">
    <location>
        <begin position="32"/>
        <end position="53"/>
    </location>
</feature>
<comment type="caution">
    <text evidence="5">The sequence shown here is derived from an EMBL/GenBank/DDBJ whole genome shotgun (WGS) entry which is preliminary data.</text>
</comment>
<organism evidence="5 6">
    <name type="scientific">Gordonia jinhuaensis</name>
    <dbReference type="NCBI Taxonomy" id="1517702"/>
    <lineage>
        <taxon>Bacteria</taxon>
        <taxon>Bacillati</taxon>
        <taxon>Actinomycetota</taxon>
        <taxon>Actinomycetes</taxon>
        <taxon>Mycobacteriales</taxon>
        <taxon>Gordoniaceae</taxon>
        <taxon>Gordonia</taxon>
    </lineage>
</organism>
<dbReference type="Gene3D" id="2.40.100.10">
    <property type="entry name" value="Cyclophilin-like"/>
    <property type="match status" value="1"/>
</dbReference>
<protein>
    <submittedName>
        <fullName evidence="5">Peptidyl-prolyl cis-trans isomerase</fullName>
    </submittedName>
</protein>
<dbReference type="PROSITE" id="PS50072">
    <property type="entry name" value="CSA_PPIASE_2"/>
    <property type="match status" value="1"/>
</dbReference>
<keyword evidence="3" id="KW-0812">Transmembrane</keyword>
<evidence type="ECO:0000259" key="4">
    <source>
        <dbReference type="PROSITE" id="PS50072"/>
    </source>
</evidence>